<feature type="domain" description="Epg5-like central TPR repeats" evidence="1">
    <location>
        <begin position="1"/>
        <end position="168"/>
    </location>
</feature>
<dbReference type="Pfam" id="PF26106">
    <property type="entry name" value="TPR_Epg5_C"/>
    <property type="match status" value="1"/>
</dbReference>
<dbReference type="EMBL" id="JASPKY010000276">
    <property type="protein sequence ID" value="KAK9711669.1"/>
    <property type="molecule type" value="Genomic_DNA"/>
</dbReference>
<dbReference type="GO" id="GO:0097352">
    <property type="term" value="P:autophagosome maturation"/>
    <property type="evidence" value="ECO:0007669"/>
    <property type="project" value="TreeGrafter"/>
</dbReference>
<evidence type="ECO:0000259" key="1">
    <source>
        <dbReference type="Pfam" id="PF26103"/>
    </source>
</evidence>
<evidence type="ECO:0000313" key="3">
    <source>
        <dbReference type="Proteomes" id="UP001458880"/>
    </source>
</evidence>
<dbReference type="AlphaFoldDB" id="A0AAW1K1X5"/>
<protein>
    <recommendedName>
        <fullName evidence="1">Epg5-like central TPR repeats domain-containing protein</fullName>
    </recommendedName>
</protein>
<dbReference type="GO" id="GO:0005737">
    <property type="term" value="C:cytoplasm"/>
    <property type="evidence" value="ECO:0007669"/>
    <property type="project" value="TreeGrafter"/>
</dbReference>
<evidence type="ECO:0000313" key="2">
    <source>
        <dbReference type="EMBL" id="KAK9711669.1"/>
    </source>
</evidence>
<keyword evidence="3" id="KW-1185">Reference proteome</keyword>
<dbReference type="InterPro" id="IPR051436">
    <property type="entry name" value="Autophagy-related_EPG5"/>
</dbReference>
<dbReference type="Pfam" id="PF26103">
    <property type="entry name" value="TPR_Epg5"/>
    <property type="match status" value="1"/>
</dbReference>
<dbReference type="PANTHER" id="PTHR31139">
    <property type="entry name" value="ECTOPIC P GRANULES PROTEIN 5 HOMOLOG"/>
    <property type="match status" value="1"/>
</dbReference>
<sequence>MFSPWIMPYWMQNMKENMANWIKQLTDDRAVILPWIMPYWMQNMKENMANWIKQLTDDRAVILPWIPSDGPYATKSVYMFFECVMFVVQTLPASGKILSFVWHWYVTNYAHTSVKDHILNVIHGSLMALPWQNFWPSITDVELMLKVAEHYLPDCHVFLGHIFMSVNWPVWLTSIADMTPSQVKIRVLHSILILLVKLSNEPKVRANHTDKAKALLVQAECFDWSLIDQEMYHHIMDWYVMSCDPSVIFKLDPLDLDFRIISFLSAVAHYTKTSQLSTDSFEKRHIYIRSYVKLIAVYTSRNKNSLVSKEKNFQHLITNQLKYLERYRNQQELNLLFETFLEILNIKNISEIAQKTLEEYITNKSKDAILMNAILNGLGHTVCDIEVAANIYESTLLSYFANEVVQNKTVTWKNVISLTTFNVSKHVDLENILVKKGCVLTLHAYVMQRIEKALDYKNLINSCLDWIRNIKMNEETEAKVPLLWVDILTMALDYCEIDEACSGMLLHKFGHTLINCAEENEGSKWGRSILGAIGIIKPTVSIQFRFLCKAVAAYVLAQLPEMKGNPQTVRRIANSPGTVGQPGGNMECPKILLKLDFGYTQGKIKDCAEMALKEIQSPANSLHSVLSFLNMLLNQFYIKSYLRDIG</sequence>
<dbReference type="PANTHER" id="PTHR31139:SF4">
    <property type="entry name" value="ECTOPIC P GRANULES PROTEIN 5 HOMOLOG"/>
    <property type="match status" value="1"/>
</dbReference>
<comment type="caution">
    <text evidence="2">The sequence shown here is derived from an EMBL/GenBank/DDBJ whole genome shotgun (WGS) entry which is preliminary data.</text>
</comment>
<organism evidence="2 3">
    <name type="scientific">Popillia japonica</name>
    <name type="common">Japanese beetle</name>
    <dbReference type="NCBI Taxonomy" id="7064"/>
    <lineage>
        <taxon>Eukaryota</taxon>
        <taxon>Metazoa</taxon>
        <taxon>Ecdysozoa</taxon>
        <taxon>Arthropoda</taxon>
        <taxon>Hexapoda</taxon>
        <taxon>Insecta</taxon>
        <taxon>Pterygota</taxon>
        <taxon>Neoptera</taxon>
        <taxon>Endopterygota</taxon>
        <taxon>Coleoptera</taxon>
        <taxon>Polyphaga</taxon>
        <taxon>Scarabaeiformia</taxon>
        <taxon>Scarabaeidae</taxon>
        <taxon>Rutelinae</taxon>
        <taxon>Popillia</taxon>
    </lineage>
</organism>
<dbReference type="InterPro" id="IPR059030">
    <property type="entry name" value="TPR_Epg5_mid"/>
</dbReference>
<accession>A0AAW1K1X5</accession>
<name>A0AAW1K1X5_POPJA</name>
<reference evidence="2 3" key="1">
    <citation type="journal article" date="2024" name="BMC Genomics">
        <title>De novo assembly and annotation of Popillia japonica's genome with initial clues to its potential as an invasive pest.</title>
        <authorList>
            <person name="Cucini C."/>
            <person name="Boschi S."/>
            <person name="Funari R."/>
            <person name="Cardaioli E."/>
            <person name="Iannotti N."/>
            <person name="Marturano G."/>
            <person name="Paoli F."/>
            <person name="Bruttini M."/>
            <person name="Carapelli A."/>
            <person name="Frati F."/>
            <person name="Nardi F."/>
        </authorList>
    </citation>
    <scope>NUCLEOTIDE SEQUENCE [LARGE SCALE GENOMIC DNA]</scope>
    <source>
        <strain evidence="2">DMR45628</strain>
    </source>
</reference>
<gene>
    <name evidence="2" type="ORF">QE152_g25341</name>
</gene>
<proteinExistence type="predicted"/>
<dbReference type="Proteomes" id="UP001458880">
    <property type="component" value="Unassembled WGS sequence"/>
</dbReference>